<protein>
    <submittedName>
        <fullName evidence="2">Uncharacterized protein</fullName>
    </submittedName>
</protein>
<evidence type="ECO:0000256" key="1">
    <source>
        <dbReference type="SAM" id="SignalP"/>
    </source>
</evidence>
<sequence>MCSLFCFRLIVYVMPACPSLYSVNVQQVLMFFFPFQEQSNCFPMYLTLVLF</sequence>
<reference evidence="2" key="2">
    <citation type="journal article" date="2015" name="Data Brief">
        <title>Shoot transcriptome of the giant reed, Arundo donax.</title>
        <authorList>
            <person name="Barrero R.A."/>
            <person name="Guerrero F.D."/>
            <person name="Moolhuijzen P."/>
            <person name="Goolsby J.A."/>
            <person name="Tidwell J."/>
            <person name="Bellgard S.E."/>
            <person name="Bellgard M.I."/>
        </authorList>
    </citation>
    <scope>NUCLEOTIDE SEQUENCE</scope>
    <source>
        <tissue evidence="2">Shoot tissue taken approximately 20 cm above the soil surface</tissue>
    </source>
</reference>
<proteinExistence type="predicted"/>
<evidence type="ECO:0000313" key="2">
    <source>
        <dbReference type="EMBL" id="JAD82238.1"/>
    </source>
</evidence>
<feature type="chain" id="PRO_5012023041" evidence="1">
    <location>
        <begin position="16"/>
        <end position="51"/>
    </location>
</feature>
<accession>A0A0A9D6B0</accession>
<dbReference type="EMBL" id="GBRH01215657">
    <property type="protein sequence ID" value="JAD82238.1"/>
    <property type="molecule type" value="Transcribed_RNA"/>
</dbReference>
<feature type="signal peptide" evidence="1">
    <location>
        <begin position="1"/>
        <end position="15"/>
    </location>
</feature>
<name>A0A0A9D6B0_ARUDO</name>
<reference evidence="2" key="1">
    <citation type="submission" date="2014-09" db="EMBL/GenBank/DDBJ databases">
        <authorList>
            <person name="Magalhaes I.L.F."/>
            <person name="Oliveira U."/>
            <person name="Santos F.R."/>
            <person name="Vidigal T.H.D.A."/>
            <person name="Brescovit A.D."/>
            <person name="Santos A.J."/>
        </authorList>
    </citation>
    <scope>NUCLEOTIDE SEQUENCE</scope>
    <source>
        <tissue evidence="2">Shoot tissue taken approximately 20 cm above the soil surface</tissue>
    </source>
</reference>
<dbReference type="AlphaFoldDB" id="A0A0A9D6B0"/>
<organism evidence="2">
    <name type="scientific">Arundo donax</name>
    <name type="common">Giant reed</name>
    <name type="synonym">Donax arundinaceus</name>
    <dbReference type="NCBI Taxonomy" id="35708"/>
    <lineage>
        <taxon>Eukaryota</taxon>
        <taxon>Viridiplantae</taxon>
        <taxon>Streptophyta</taxon>
        <taxon>Embryophyta</taxon>
        <taxon>Tracheophyta</taxon>
        <taxon>Spermatophyta</taxon>
        <taxon>Magnoliopsida</taxon>
        <taxon>Liliopsida</taxon>
        <taxon>Poales</taxon>
        <taxon>Poaceae</taxon>
        <taxon>PACMAD clade</taxon>
        <taxon>Arundinoideae</taxon>
        <taxon>Arundineae</taxon>
        <taxon>Arundo</taxon>
    </lineage>
</organism>
<keyword evidence="1" id="KW-0732">Signal</keyword>